<dbReference type="Pfam" id="PF00931">
    <property type="entry name" value="NB-ARC"/>
    <property type="match status" value="1"/>
</dbReference>
<dbReference type="Gene3D" id="3.40.50.300">
    <property type="entry name" value="P-loop containing nucleotide triphosphate hydrolases"/>
    <property type="match status" value="1"/>
</dbReference>
<dbReference type="InterPro" id="IPR027417">
    <property type="entry name" value="P-loop_NTPase"/>
</dbReference>
<evidence type="ECO:0000259" key="6">
    <source>
        <dbReference type="Pfam" id="PF23598"/>
    </source>
</evidence>
<dbReference type="GO" id="GO:0006952">
    <property type="term" value="P:defense response"/>
    <property type="evidence" value="ECO:0007669"/>
    <property type="project" value="UniProtKB-KW"/>
</dbReference>
<sequence length="813" mass="92375">MDYEQRAWVRVSASMDKREFLCEILKQVEKQASEMKDVDIEEIRKTLIRKLAKTERFLIVLDDVKPSNEPLLRELAMSIPPSSQGHIITTTEDTNIASYMNTSGEKPIELDKLGDEESQKMLAWKLHGERDIRKLKIEEKNIVKVCDGWPLYISLLTGFLSNAGEQERAALGKEGFIMTSLDILKLSCHQLPAYLKPCFIYMALFPVGFPIPTRRLVRLWLAEGLLDSRCYNIERDRKRQPEDVGETFILELADRNVIHVVSQRADGSPKACRMLTPLHDMIRPIAMSMGFLHIHATSELKDIKGRDPTNQQQQLQNQQIRWLAEHTNIVTDIHSGSYPALKLGHIRSFLSFYLRRGLLTKDVSTFLRKMTSETNYSLLRVLDLEGVYKPTLQGVLPKLVLLRYLGLRSTVLDSLPSAVADLQHLETLDIKHTNITSLPSSLWKARNLRHLHLNWFYIDFKNILKACSTNVKALTQLQTLSGLVIGEVRENSMTGHMSSMPALTTLKLFLQHSDKEPSGAAGKTVADWISFRLTGLQSLTFGVIQEAKPAEETQLAKEAMKVAKPAEETQLAKEAMKVAKPEEEAQTAKEIKREPAKEAKPTDKAERKDHQERSQIGPLPELSLADQHRDLLELYLLGQLKPSWKQLLPVSLRVLTLSGSRVETDMMPQLGGLLRHLRTFRLLANSFLGTSLTFTKDGFPSLKILKIWKLPHLEKVIIEGGAMLHLKELELRHLNAMEELIGITECKELENICVIVKKGAQGFVDHLEDVKGLTANLYKIEENPEPMDDNEDDRLKGKLRDLNLNYEGYNESY</sequence>
<keyword evidence="1" id="KW-0677">Repeat</keyword>
<feature type="domain" description="Disease resistance R13L4/SHOC-2-like LRR" evidence="6">
    <location>
        <begin position="369"/>
        <end position="518"/>
    </location>
</feature>
<dbReference type="Pfam" id="PF23559">
    <property type="entry name" value="WHD_DRP"/>
    <property type="match status" value="1"/>
</dbReference>
<dbReference type="InterPro" id="IPR044974">
    <property type="entry name" value="Disease_R_plants"/>
</dbReference>
<dbReference type="Gene3D" id="3.80.10.10">
    <property type="entry name" value="Ribonuclease Inhibitor"/>
    <property type="match status" value="2"/>
</dbReference>
<dbReference type="Pfam" id="PF23598">
    <property type="entry name" value="LRR_14"/>
    <property type="match status" value="1"/>
</dbReference>
<dbReference type="InterPro" id="IPR058922">
    <property type="entry name" value="WHD_DRP"/>
</dbReference>
<dbReference type="eggNOG" id="KOG4658">
    <property type="taxonomic scope" value="Eukaryota"/>
</dbReference>
<dbReference type="GO" id="GO:0043531">
    <property type="term" value="F:ADP binding"/>
    <property type="evidence" value="ECO:0007669"/>
    <property type="project" value="InterPro"/>
</dbReference>
<name>A0A059AGD6_EUCGR</name>
<feature type="region of interest" description="Disordered" evidence="3">
    <location>
        <begin position="576"/>
        <end position="620"/>
    </location>
</feature>
<dbReference type="InParanoid" id="A0A059AGD6"/>
<evidence type="ECO:0000259" key="4">
    <source>
        <dbReference type="Pfam" id="PF00931"/>
    </source>
</evidence>
<gene>
    <name evidence="7" type="ORF">EUGRSUZ_J02404</name>
</gene>
<dbReference type="EMBL" id="KK198762">
    <property type="protein sequence ID" value="KCW53112.1"/>
    <property type="molecule type" value="Genomic_DNA"/>
</dbReference>
<dbReference type="PANTHER" id="PTHR23155">
    <property type="entry name" value="DISEASE RESISTANCE PROTEIN RP"/>
    <property type="match status" value="1"/>
</dbReference>
<dbReference type="Gene3D" id="1.10.10.10">
    <property type="entry name" value="Winged helix-like DNA-binding domain superfamily/Winged helix DNA-binding domain"/>
    <property type="match status" value="1"/>
</dbReference>
<organism evidence="7">
    <name type="scientific">Eucalyptus grandis</name>
    <name type="common">Flooded gum</name>
    <dbReference type="NCBI Taxonomy" id="71139"/>
    <lineage>
        <taxon>Eukaryota</taxon>
        <taxon>Viridiplantae</taxon>
        <taxon>Streptophyta</taxon>
        <taxon>Embryophyta</taxon>
        <taxon>Tracheophyta</taxon>
        <taxon>Spermatophyta</taxon>
        <taxon>Magnoliopsida</taxon>
        <taxon>eudicotyledons</taxon>
        <taxon>Gunneridae</taxon>
        <taxon>Pentapetalae</taxon>
        <taxon>rosids</taxon>
        <taxon>malvids</taxon>
        <taxon>Myrtales</taxon>
        <taxon>Myrtaceae</taxon>
        <taxon>Myrtoideae</taxon>
        <taxon>Eucalypteae</taxon>
        <taxon>Eucalyptus</taxon>
    </lineage>
</organism>
<dbReference type="GO" id="GO:0051707">
    <property type="term" value="P:response to other organism"/>
    <property type="evidence" value="ECO:0007669"/>
    <property type="project" value="UniProtKB-ARBA"/>
</dbReference>
<dbReference type="PANTHER" id="PTHR23155:SF955">
    <property type="entry name" value="AAA+ ATPASE DOMAIN-CONTAINING PROTEIN"/>
    <property type="match status" value="1"/>
</dbReference>
<feature type="compositionally biased region" description="Basic and acidic residues" evidence="3">
    <location>
        <begin position="576"/>
        <end position="613"/>
    </location>
</feature>
<dbReference type="Gramene" id="KCW53112">
    <property type="protein sequence ID" value="KCW53112"/>
    <property type="gene ID" value="EUGRSUZ_J02404"/>
</dbReference>
<dbReference type="InterPro" id="IPR032675">
    <property type="entry name" value="LRR_dom_sf"/>
</dbReference>
<dbReference type="InterPro" id="IPR055414">
    <property type="entry name" value="LRR_R13L4/SHOC2-like"/>
</dbReference>
<accession>A0A059AGD6</accession>
<evidence type="ECO:0000313" key="7">
    <source>
        <dbReference type="EMBL" id="KCW53112.1"/>
    </source>
</evidence>
<feature type="domain" description="NB-ARC" evidence="4">
    <location>
        <begin position="2"/>
        <end position="123"/>
    </location>
</feature>
<reference evidence="7" key="1">
    <citation type="submission" date="2013-07" db="EMBL/GenBank/DDBJ databases">
        <title>The genome of Eucalyptus grandis.</title>
        <authorList>
            <person name="Schmutz J."/>
            <person name="Hayes R."/>
            <person name="Myburg A."/>
            <person name="Tuskan G."/>
            <person name="Grattapaglia D."/>
            <person name="Rokhsar D.S."/>
        </authorList>
    </citation>
    <scope>NUCLEOTIDE SEQUENCE</scope>
    <source>
        <tissue evidence="7">Leaf extractions</tissue>
    </source>
</reference>
<protein>
    <submittedName>
        <fullName evidence="7">Uncharacterized protein</fullName>
    </submittedName>
</protein>
<evidence type="ECO:0000256" key="3">
    <source>
        <dbReference type="SAM" id="MobiDB-lite"/>
    </source>
</evidence>
<evidence type="ECO:0000259" key="5">
    <source>
        <dbReference type="Pfam" id="PF23559"/>
    </source>
</evidence>
<dbReference type="PRINTS" id="PR00364">
    <property type="entry name" value="DISEASERSIST"/>
</dbReference>
<keyword evidence="2" id="KW-0611">Plant defense</keyword>
<dbReference type="AlphaFoldDB" id="A0A059AGD6"/>
<evidence type="ECO:0000256" key="2">
    <source>
        <dbReference type="ARBA" id="ARBA00022821"/>
    </source>
</evidence>
<dbReference type="InterPro" id="IPR036388">
    <property type="entry name" value="WH-like_DNA-bd_sf"/>
</dbReference>
<evidence type="ECO:0000256" key="1">
    <source>
        <dbReference type="ARBA" id="ARBA00022737"/>
    </source>
</evidence>
<dbReference type="SUPFAM" id="SSF52058">
    <property type="entry name" value="L domain-like"/>
    <property type="match status" value="1"/>
</dbReference>
<feature type="domain" description="Disease resistance protein winged helix" evidence="5">
    <location>
        <begin position="204"/>
        <end position="282"/>
    </location>
</feature>
<proteinExistence type="predicted"/>
<dbReference type="SUPFAM" id="SSF52540">
    <property type="entry name" value="P-loop containing nucleoside triphosphate hydrolases"/>
    <property type="match status" value="1"/>
</dbReference>
<dbReference type="InterPro" id="IPR002182">
    <property type="entry name" value="NB-ARC"/>
</dbReference>